<keyword evidence="1" id="KW-0732">Signal</keyword>
<dbReference type="RefSeq" id="WP_379770319.1">
    <property type="nucleotide sequence ID" value="NZ_JBHSMZ010000006.1"/>
</dbReference>
<name>A0ABW0RZ66_9BURK</name>
<accession>A0ABW0RZ66</accession>
<dbReference type="PANTHER" id="PTHR34387:SF2">
    <property type="entry name" value="SLR1258 PROTEIN"/>
    <property type="match status" value="1"/>
</dbReference>
<evidence type="ECO:0000256" key="1">
    <source>
        <dbReference type="SAM" id="SignalP"/>
    </source>
</evidence>
<evidence type="ECO:0000313" key="2">
    <source>
        <dbReference type="EMBL" id="MFC5548950.1"/>
    </source>
</evidence>
<feature type="signal peptide" evidence="1">
    <location>
        <begin position="1"/>
        <end position="30"/>
    </location>
</feature>
<feature type="chain" id="PRO_5047225637" evidence="1">
    <location>
        <begin position="31"/>
        <end position="266"/>
    </location>
</feature>
<reference evidence="3" key="1">
    <citation type="journal article" date="2019" name="Int. J. Syst. Evol. Microbiol.">
        <title>The Global Catalogue of Microorganisms (GCM) 10K type strain sequencing project: providing services to taxonomists for standard genome sequencing and annotation.</title>
        <authorList>
            <consortium name="The Broad Institute Genomics Platform"/>
            <consortium name="The Broad Institute Genome Sequencing Center for Infectious Disease"/>
            <person name="Wu L."/>
            <person name="Ma J."/>
        </authorList>
    </citation>
    <scope>NUCLEOTIDE SEQUENCE [LARGE SCALE GENOMIC DNA]</scope>
    <source>
        <strain evidence="3">CGMCC 4.5798</strain>
    </source>
</reference>
<proteinExistence type="predicted"/>
<protein>
    <submittedName>
        <fullName evidence="2">SIMPL domain-containing protein</fullName>
    </submittedName>
</protein>
<dbReference type="InterPro" id="IPR052022">
    <property type="entry name" value="26kDa_periplasmic_antigen"/>
</dbReference>
<keyword evidence="3" id="KW-1185">Reference proteome</keyword>
<dbReference type="PANTHER" id="PTHR34387">
    <property type="entry name" value="SLR1258 PROTEIN"/>
    <property type="match status" value="1"/>
</dbReference>
<dbReference type="Pfam" id="PF04402">
    <property type="entry name" value="SIMPL"/>
    <property type="match status" value="1"/>
</dbReference>
<gene>
    <name evidence="2" type="ORF">ACFPO9_10520</name>
</gene>
<comment type="caution">
    <text evidence="2">The sequence shown here is derived from an EMBL/GenBank/DDBJ whole genome shotgun (WGS) entry which is preliminary data.</text>
</comment>
<evidence type="ECO:0000313" key="3">
    <source>
        <dbReference type="Proteomes" id="UP001596086"/>
    </source>
</evidence>
<dbReference type="InterPro" id="IPR007497">
    <property type="entry name" value="SIMPL/DUF541"/>
</dbReference>
<dbReference type="Proteomes" id="UP001596086">
    <property type="component" value="Unassembled WGS sequence"/>
</dbReference>
<organism evidence="2 3">
    <name type="scientific">Massilia aerilata</name>
    <dbReference type="NCBI Taxonomy" id="453817"/>
    <lineage>
        <taxon>Bacteria</taxon>
        <taxon>Pseudomonadati</taxon>
        <taxon>Pseudomonadota</taxon>
        <taxon>Betaproteobacteria</taxon>
        <taxon>Burkholderiales</taxon>
        <taxon>Oxalobacteraceae</taxon>
        <taxon>Telluria group</taxon>
        <taxon>Massilia</taxon>
    </lineage>
</organism>
<sequence length="266" mass="28539">MLKLKPLLPILVAGFLAAAVLALPAAPAAASTIPDYPFVHVIGNSFRVEMPDIAALDFQIIAADADPAAARAVIEARVAEVRALMQELSVDPEDMVVSDVRQGVRKERAPDGAALYELSAAVKINVRNVANWPRLAGGVLGKPNVDSFAADFDLSTMDKVNDELVTEAVMDARRRAEVMAAASGRRLGPAMAMTTDALKKLGTRLGLEREEFKAPRGGRRTGNQRADEIDRDTFLAVQALKLGQSVDVVYRLENAAPAKLRPAHKP</sequence>
<dbReference type="Gene3D" id="3.30.70.2970">
    <property type="entry name" value="Protein of unknown function (DUF541), domain 2"/>
    <property type="match status" value="1"/>
</dbReference>
<dbReference type="Gene3D" id="3.30.110.170">
    <property type="entry name" value="Protein of unknown function (DUF541), domain 1"/>
    <property type="match status" value="1"/>
</dbReference>
<dbReference type="EMBL" id="JBHSMZ010000006">
    <property type="protein sequence ID" value="MFC5548950.1"/>
    <property type="molecule type" value="Genomic_DNA"/>
</dbReference>